<geneLocation type="chloroplast" evidence="1"/>
<accession>A0A386AX84</accession>
<sequence length="218" mass="25342">MSKIRVSPIEIQPKYLLETRFLQSFKTKKSRFSLVFSVENVFSEQKINSELKLEDLSSLTVTNVQLGEFFTNRLLDVFILPYQTKQSRYLRLNFKIATKTTQVLQTAKYEIPYKIGKIHEPQQNPNLLLGDYTCRFSNENNLKQLTLRIKNVVGPIQSNYFINEILDNKFVLRAKSPLEDGLTQKIQFQFCGLTLNAVYSNIGETFDEILESITERPI</sequence>
<proteinExistence type="predicted"/>
<reference evidence="1" key="1">
    <citation type="submission" date="2018-07" db="EMBL/GenBank/DDBJ databases">
        <authorList>
            <person name="Quirk P.G."/>
            <person name="Krulwich T.A."/>
        </authorList>
    </citation>
    <scope>NUCLEOTIDE SEQUENCE</scope>
</reference>
<gene>
    <name evidence="1" type="primary">orf218</name>
</gene>
<dbReference type="EMBL" id="MH591085">
    <property type="protein sequence ID" value="AYC63959.1"/>
    <property type="molecule type" value="Genomic_DNA"/>
</dbReference>
<evidence type="ECO:0000313" key="1">
    <source>
        <dbReference type="EMBL" id="AYC63959.1"/>
    </source>
</evidence>
<name>A0A386AX84_9CHLO</name>
<organism evidence="1">
    <name type="scientific">Flabellia petiolata</name>
    <dbReference type="NCBI Taxonomy" id="189428"/>
    <lineage>
        <taxon>Eukaryota</taxon>
        <taxon>Viridiplantae</taxon>
        <taxon>Chlorophyta</taxon>
        <taxon>core chlorophytes</taxon>
        <taxon>Ulvophyceae</taxon>
        <taxon>TCBD clade</taxon>
        <taxon>Bryopsidales</taxon>
        <taxon>Halimedineae</taxon>
        <taxon>Halimedaceae</taxon>
        <taxon>Udoteae</taxon>
        <taxon>Flabellia</taxon>
    </lineage>
</organism>
<reference evidence="1" key="2">
    <citation type="journal article" date="2019" name="Mol. Phylogenet. Evol.">
        <title>Reassessment of the classification of bryopsidales (chlorophyta) based on chloroplast phylogenomic analyses.</title>
        <authorList>
            <person name="Cremen M.C."/>
            <person name="Leliaert F."/>
            <person name="West J."/>
            <person name="Lam D.W."/>
            <person name="Shimada S."/>
            <person name="Lopez-Bautista J.M."/>
            <person name="Verbruggen H."/>
        </authorList>
    </citation>
    <scope>NUCLEOTIDE SEQUENCE</scope>
</reference>
<protein>
    <submittedName>
        <fullName evidence="1">Uncharacterized protein</fullName>
    </submittedName>
</protein>
<keyword evidence="1" id="KW-0150">Chloroplast</keyword>
<keyword evidence="1" id="KW-0934">Plastid</keyword>
<dbReference type="AlphaFoldDB" id="A0A386AX84"/>